<feature type="domain" description="CCHC-type" evidence="3">
    <location>
        <begin position="80"/>
        <end position="93"/>
    </location>
</feature>
<dbReference type="Pfam" id="PF00098">
    <property type="entry name" value="zf-CCHC"/>
    <property type="match status" value="1"/>
</dbReference>
<protein>
    <submittedName>
        <fullName evidence="4">ZCHC3 protein</fullName>
    </submittedName>
</protein>
<dbReference type="AlphaFoldDB" id="A0A8J7NV76"/>
<evidence type="ECO:0000313" key="5">
    <source>
        <dbReference type="Proteomes" id="UP000736164"/>
    </source>
</evidence>
<dbReference type="SMART" id="SM00343">
    <property type="entry name" value="ZnF_C2HC"/>
    <property type="match status" value="3"/>
</dbReference>
<dbReference type="InterPro" id="IPR001878">
    <property type="entry name" value="Znf_CCHC"/>
</dbReference>
<keyword evidence="1" id="KW-0862">Zinc</keyword>
<feature type="compositionally biased region" description="Acidic residues" evidence="2">
    <location>
        <begin position="148"/>
        <end position="162"/>
    </location>
</feature>
<organism evidence="4 5">
    <name type="scientific">Atractosteus spatula</name>
    <name type="common">Alligator gar</name>
    <name type="synonym">Lepisosteus spatula</name>
    <dbReference type="NCBI Taxonomy" id="7917"/>
    <lineage>
        <taxon>Eukaryota</taxon>
        <taxon>Metazoa</taxon>
        <taxon>Chordata</taxon>
        <taxon>Craniata</taxon>
        <taxon>Vertebrata</taxon>
        <taxon>Euteleostomi</taxon>
        <taxon>Actinopterygii</taxon>
        <taxon>Neopterygii</taxon>
        <taxon>Holostei</taxon>
        <taxon>Semionotiformes</taxon>
        <taxon>Lepisosteidae</taxon>
        <taxon>Atractosteus</taxon>
    </lineage>
</organism>
<evidence type="ECO:0000256" key="2">
    <source>
        <dbReference type="SAM" id="MobiDB-lite"/>
    </source>
</evidence>
<dbReference type="InterPro" id="IPR057811">
    <property type="entry name" value="RBD_ZCCHC3_2nd"/>
</dbReference>
<dbReference type="Proteomes" id="UP000736164">
    <property type="component" value="Unassembled WGS sequence"/>
</dbReference>
<feature type="compositionally biased region" description="Basic and acidic residues" evidence="2">
    <location>
        <begin position="195"/>
        <end position="219"/>
    </location>
</feature>
<dbReference type="GO" id="GO:0003676">
    <property type="term" value="F:nucleic acid binding"/>
    <property type="evidence" value="ECO:0007669"/>
    <property type="project" value="InterPro"/>
</dbReference>
<sequence>MHNPFVLETDIYAFLCWYVEILKDGWRVRDGVRVWTGHWQYRVRFRPDSASKDGFRHPPANFFLGSNQGYLFYAGQPKLCRRCGGEGHLLANCIKVICRRCGKEGHEVRDCKERPRCSLCNEVGHLFKNCFERQPERVIALRTGLAELQEDEGTSEEEEEGVQEGGDMELGGTEEEVRKVGGAGRGKKKKKVRGRAREEGDGSRKGEEGDIVGKDRDKGAGLPVEGGREE</sequence>
<dbReference type="GO" id="GO:0008270">
    <property type="term" value="F:zinc ion binding"/>
    <property type="evidence" value="ECO:0007669"/>
    <property type="project" value="UniProtKB-KW"/>
</dbReference>
<feature type="domain" description="CCHC-type" evidence="3">
    <location>
        <begin position="98"/>
        <end position="113"/>
    </location>
</feature>
<accession>A0A8J7NV76</accession>
<reference evidence="4" key="1">
    <citation type="journal article" date="2021" name="Cell">
        <title>Tracing the genetic footprints of vertebrate landing in non-teleost ray-finned fishes.</title>
        <authorList>
            <person name="Bi X."/>
            <person name="Wang K."/>
            <person name="Yang L."/>
            <person name="Pan H."/>
            <person name="Jiang H."/>
            <person name="Wei Q."/>
            <person name="Fang M."/>
            <person name="Yu H."/>
            <person name="Zhu C."/>
            <person name="Cai Y."/>
            <person name="He Y."/>
            <person name="Gan X."/>
            <person name="Zeng H."/>
            <person name="Yu D."/>
            <person name="Zhu Y."/>
            <person name="Jiang H."/>
            <person name="Qiu Q."/>
            <person name="Yang H."/>
            <person name="Zhang Y.E."/>
            <person name="Wang W."/>
            <person name="Zhu M."/>
            <person name="He S."/>
            <person name="Zhang G."/>
        </authorList>
    </citation>
    <scope>NUCLEOTIDE SEQUENCE</scope>
    <source>
        <strain evidence="4">Allg_001</strain>
    </source>
</reference>
<dbReference type="PANTHER" id="PTHR46486">
    <property type="entry name" value="CCHC-TYPE DOMAIN-CONTAINING PROTEIN"/>
    <property type="match status" value="1"/>
</dbReference>
<dbReference type="EMBL" id="JAAWVO010043057">
    <property type="protein sequence ID" value="MBN3319030.1"/>
    <property type="molecule type" value="Genomic_DNA"/>
</dbReference>
<keyword evidence="1" id="KW-0863">Zinc-finger</keyword>
<feature type="non-terminal residue" evidence="4">
    <location>
        <position position="1"/>
    </location>
</feature>
<feature type="non-terminal residue" evidence="4">
    <location>
        <position position="230"/>
    </location>
</feature>
<feature type="region of interest" description="Disordered" evidence="2">
    <location>
        <begin position="146"/>
        <end position="230"/>
    </location>
</feature>
<keyword evidence="1" id="KW-0479">Metal-binding</keyword>
<dbReference type="InterPro" id="IPR036875">
    <property type="entry name" value="Znf_CCHC_sf"/>
</dbReference>
<name>A0A8J7NV76_ATRSP</name>
<dbReference type="PROSITE" id="PS50158">
    <property type="entry name" value="ZF_CCHC"/>
    <property type="match status" value="2"/>
</dbReference>
<dbReference type="Pfam" id="PF23058">
    <property type="entry name" value="RBD_ZCCHC3_2nd"/>
    <property type="match status" value="1"/>
</dbReference>
<dbReference type="PANTHER" id="PTHR46486:SF1">
    <property type="entry name" value="CCHC-TYPE DOMAIN-CONTAINING PROTEIN"/>
    <property type="match status" value="1"/>
</dbReference>
<gene>
    <name evidence="4" type="primary">Zcchc3_81</name>
    <name evidence="4" type="ORF">GTO95_0004239</name>
</gene>
<comment type="caution">
    <text evidence="4">The sequence shown here is derived from an EMBL/GenBank/DDBJ whole genome shotgun (WGS) entry which is preliminary data.</text>
</comment>
<dbReference type="SUPFAM" id="SSF57756">
    <property type="entry name" value="Retrovirus zinc finger-like domains"/>
    <property type="match status" value="1"/>
</dbReference>
<keyword evidence="5" id="KW-1185">Reference proteome</keyword>
<feature type="compositionally biased region" description="Basic residues" evidence="2">
    <location>
        <begin position="185"/>
        <end position="194"/>
    </location>
</feature>
<evidence type="ECO:0000256" key="1">
    <source>
        <dbReference type="PROSITE-ProRule" id="PRU00047"/>
    </source>
</evidence>
<evidence type="ECO:0000259" key="3">
    <source>
        <dbReference type="PROSITE" id="PS50158"/>
    </source>
</evidence>
<proteinExistence type="predicted"/>
<dbReference type="Gene3D" id="4.10.60.10">
    <property type="entry name" value="Zinc finger, CCHC-type"/>
    <property type="match status" value="1"/>
</dbReference>
<evidence type="ECO:0000313" key="4">
    <source>
        <dbReference type="EMBL" id="MBN3319030.1"/>
    </source>
</evidence>